<dbReference type="InterPro" id="IPR013783">
    <property type="entry name" value="Ig-like_fold"/>
</dbReference>
<feature type="region of interest" description="Disordered" evidence="1">
    <location>
        <begin position="1196"/>
        <end position="1270"/>
    </location>
</feature>
<feature type="domain" description="Ig-like" evidence="3">
    <location>
        <begin position="288"/>
        <end position="374"/>
    </location>
</feature>
<evidence type="ECO:0000313" key="4">
    <source>
        <dbReference type="Proteomes" id="UP000694843"/>
    </source>
</evidence>
<evidence type="ECO:0000256" key="2">
    <source>
        <dbReference type="SAM" id="Phobius"/>
    </source>
</evidence>
<feature type="compositionally biased region" description="Basic and acidic residues" evidence="1">
    <location>
        <begin position="1"/>
        <end position="19"/>
    </location>
</feature>
<reference evidence="5" key="1">
    <citation type="submission" date="2025-08" db="UniProtKB">
        <authorList>
            <consortium name="RefSeq"/>
        </authorList>
    </citation>
    <scope>IDENTIFICATION</scope>
    <source>
        <tissue evidence="5">Whole organism</tissue>
    </source>
</reference>
<protein>
    <submittedName>
        <fullName evidence="5">Uncharacterized protein LOC108665296</fullName>
    </submittedName>
</protein>
<dbReference type="RefSeq" id="XP_047736859.1">
    <property type="nucleotide sequence ID" value="XM_047880903.1"/>
</dbReference>
<dbReference type="PROSITE" id="PS50835">
    <property type="entry name" value="IG_LIKE"/>
    <property type="match status" value="3"/>
</dbReference>
<dbReference type="InterPro" id="IPR003598">
    <property type="entry name" value="Ig_sub2"/>
</dbReference>
<dbReference type="OrthoDB" id="10048737at2759"/>
<dbReference type="InterPro" id="IPR007110">
    <property type="entry name" value="Ig-like_dom"/>
</dbReference>
<keyword evidence="4" id="KW-1185">Reference proteome</keyword>
<dbReference type="InterPro" id="IPR003599">
    <property type="entry name" value="Ig_sub"/>
</dbReference>
<feature type="compositionally biased region" description="Polar residues" evidence="1">
    <location>
        <begin position="784"/>
        <end position="796"/>
    </location>
</feature>
<feature type="transmembrane region" description="Helical" evidence="2">
    <location>
        <begin position="716"/>
        <end position="738"/>
    </location>
</feature>
<evidence type="ECO:0000256" key="1">
    <source>
        <dbReference type="SAM" id="MobiDB-lite"/>
    </source>
</evidence>
<keyword evidence="2" id="KW-1133">Transmembrane helix</keyword>
<feature type="compositionally biased region" description="Polar residues" evidence="1">
    <location>
        <begin position="22"/>
        <end position="37"/>
    </location>
</feature>
<feature type="region of interest" description="Disordered" evidence="1">
    <location>
        <begin position="980"/>
        <end position="1005"/>
    </location>
</feature>
<keyword evidence="2" id="KW-0812">Transmembrane</keyword>
<name>A0A979FIQ6_HYAAZ</name>
<dbReference type="PANTHER" id="PTHR23278">
    <property type="entry name" value="SIDESTEP PROTEIN"/>
    <property type="match status" value="1"/>
</dbReference>
<dbReference type="Proteomes" id="UP000694843">
    <property type="component" value="Unplaced"/>
</dbReference>
<dbReference type="GeneID" id="108665296"/>
<dbReference type="KEGG" id="hazt:108665296"/>
<feature type="region of interest" description="Disordered" evidence="1">
    <location>
        <begin position="1"/>
        <end position="37"/>
    </location>
</feature>
<proteinExistence type="predicted"/>
<evidence type="ECO:0000313" key="5">
    <source>
        <dbReference type="RefSeq" id="XP_047736859.1"/>
    </source>
</evidence>
<dbReference type="InterPro" id="IPR036179">
    <property type="entry name" value="Ig-like_dom_sf"/>
</dbReference>
<sequence>MDSGNESKQKSLNDGKEAGDQNAFSVSGKSPTTRAWFDTSTSPAHLLIRNVSGRDEGSYRCKVHFRHSPSWSQRITLSVKDPPGFPRIQTESGARLEGPIGPFEDGTEIRLVCVTSGDGSARLAWGGDITQAGSVARESSDPANLARLTLMASRATADSRVTCSTLNSTAHTPTFTVEVIIRTPVSQNVSESTVSLVAGPGDDGAQLVCKAFSTNLPGTVLHDQTILAVNCTDLNLPGTVLHDQTILAVNYIPVATLNVATGVTGSGGTSDNNVVEDLEQVTSSRARPGEKTSITVREGTTVAMTCHVIANPSVYNVTWFHNGKPVSGPRFGLGVRGDSRLLRLRAITRDKRGLYTCVASNDEGDGQSNAVNINVEYAPVCASGQQQEYIVPRGASVTVSCTVEAFPPSVTFTWAKKNLAAPATRLPNVGRPEGSVGRYTVPAVYEDQLEILCWAKNVVGSQKVPCSYYIYAQGRPGPVNNCSVSNHTATGFVVSCHGWPRRGSPLDSNYTLLLYNQVGRVNPELMGEDLTGNLVPSVTNFKESPQVKGQHHPGMTVAEIGLQRNTVSKPATEATAAKEDAIPRSSVLTSLGDLVRNITSTEPLFVSPSLPMLCPLLPFLRTPRLPHAVPPPLNCPPYPRLPIRLPGSIARSPLNIPIARSESGSASIDKNGHGTLTSIYDTVGRQMPPQGQDGGTPSSGSSGQSEAGGTVIIPPMFLLLAGSLVAIIMVATIVIFTIRRRGQIRKRREAEQVKISESQEYYQAQESVTAETVIPNSGVERKTSGATDDQNSSCDSDSTHLKTHKVTVDVLGPDSGGPMDGRGNQDGVSSDSNEMLITPTLGREKGINIIALGEKPATNFDASAVLTSAGNSGFRVRSGVDHQSTNFGVQTSGILRRSCLNSTPNLATISGLAGDLEYNIAAHGETNLLGSGALQNSTGHATLGRTPSFSAVRNGTSYPATLGRNLSGFAVLEVDRLRHTSPSQPLGRTITSTSFPSPPTVPSRSGVVFSSTIPTSISTRPPSQSQISHDGSIAQSSFNMAKIPSSVSQITFSGDFSQQQFTGFTPPPPQLTMPCSTIARTTNASYPHAHILPPSLCSGAEARNVISYFDVRSGIPGVPTTNYGIPLSPGINVTMGGNSTGVLKLDSVNQVCGVPVSGSRAPTSVVDKGGSQNFQYDKSDEVPGFTNLTPTVKPFSETSLARPSEACERSDNTEALNTSGNVRIGSPSRSAMRHGAPSIGPKPTVSFDIDENVPQTSKKKSDIQESLSSL</sequence>
<evidence type="ECO:0000259" key="3">
    <source>
        <dbReference type="PROSITE" id="PS50835"/>
    </source>
</evidence>
<accession>A0A979FIQ6</accession>
<feature type="region of interest" description="Disordered" evidence="1">
    <location>
        <begin position="777"/>
        <end position="833"/>
    </location>
</feature>
<organism evidence="4 5">
    <name type="scientific">Hyalella azteca</name>
    <name type="common">Amphipod</name>
    <dbReference type="NCBI Taxonomy" id="294128"/>
    <lineage>
        <taxon>Eukaryota</taxon>
        <taxon>Metazoa</taxon>
        <taxon>Ecdysozoa</taxon>
        <taxon>Arthropoda</taxon>
        <taxon>Crustacea</taxon>
        <taxon>Multicrustacea</taxon>
        <taxon>Malacostraca</taxon>
        <taxon>Eumalacostraca</taxon>
        <taxon>Peracarida</taxon>
        <taxon>Amphipoda</taxon>
        <taxon>Senticaudata</taxon>
        <taxon>Talitrida</taxon>
        <taxon>Talitroidea</taxon>
        <taxon>Hyalellidae</taxon>
        <taxon>Hyalella</taxon>
    </lineage>
</organism>
<feature type="region of interest" description="Disordered" evidence="1">
    <location>
        <begin position="681"/>
        <end position="707"/>
    </location>
</feature>
<dbReference type="Pfam" id="PF13895">
    <property type="entry name" value="Ig_2"/>
    <property type="match status" value="1"/>
</dbReference>
<dbReference type="AlphaFoldDB" id="A0A979FIQ6"/>
<dbReference type="PANTHER" id="PTHR23278:SF19">
    <property type="entry name" value="OBSCURIN"/>
    <property type="match status" value="1"/>
</dbReference>
<dbReference type="SMART" id="SM00408">
    <property type="entry name" value="IGc2"/>
    <property type="match status" value="1"/>
</dbReference>
<feature type="domain" description="Ig-like" evidence="3">
    <location>
        <begin position="86"/>
        <end position="176"/>
    </location>
</feature>
<dbReference type="SMART" id="SM00409">
    <property type="entry name" value="IG"/>
    <property type="match status" value="3"/>
</dbReference>
<dbReference type="SUPFAM" id="SSF48726">
    <property type="entry name" value="Immunoglobulin"/>
    <property type="match status" value="3"/>
</dbReference>
<feature type="compositionally biased region" description="Low complexity" evidence="1">
    <location>
        <begin position="688"/>
        <end position="707"/>
    </location>
</feature>
<keyword evidence="2" id="KW-0472">Membrane</keyword>
<feature type="domain" description="Ig-like" evidence="3">
    <location>
        <begin position="379"/>
        <end position="465"/>
    </location>
</feature>
<gene>
    <name evidence="5" type="primary">LOC108665296</name>
</gene>
<dbReference type="Gene3D" id="2.60.40.10">
    <property type="entry name" value="Immunoglobulins"/>
    <property type="match status" value="3"/>
</dbReference>